<feature type="transmembrane region" description="Helical" evidence="9">
    <location>
        <begin position="211"/>
        <end position="230"/>
    </location>
</feature>
<dbReference type="InterPro" id="IPR036640">
    <property type="entry name" value="ABC1_TM_sf"/>
</dbReference>
<keyword evidence="5" id="KW-0547">Nucleotide-binding</keyword>
<evidence type="ECO:0000256" key="7">
    <source>
        <dbReference type="ARBA" id="ARBA00022989"/>
    </source>
</evidence>
<dbReference type="GO" id="GO:0090374">
    <property type="term" value="P:oligopeptide export from mitochondrion"/>
    <property type="evidence" value="ECO:0007669"/>
    <property type="project" value="TreeGrafter"/>
</dbReference>
<keyword evidence="7 9" id="KW-1133">Transmembrane helix</keyword>
<dbReference type="Gene3D" id="3.40.50.300">
    <property type="entry name" value="P-loop containing nucleotide triphosphate hydrolases"/>
    <property type="match status" value="2"/>
</dbReference>
<evidence type="ECO:0000256" key="1">
    <source>
        <dbReference type="ARBA" id="ARBA00004141"/>
    </source>
</evidence>
<evidence type="ECO:0000259" key="10">
    <source>
        <dbReference type="PROSITE" id="PS50893"/>
    </source>
</evidence>
<gene>
    <name evidence="12" type="ORF">BofuT4_P107660.1</name>
</gene>
<dbReference type="GO" id="GO:0005524">
    <property type="term" value="F:ATP binding"/>
    <property type="evidence" value="ECO:0007669"/>
    <property type="project" value="UniProtKB-KW"/>
</dbReference>
<feature type="domain" description="ABC transporter" evidence="10">
    <location>
        <begin position="1039"/>
        <end position="1277"/>
    </location>
</feature>
<dbReference type="InterPro" id="IPR039421">
    <property type="entry name" value="Type_1_exporter"/>
</dbReference>
<name>G2Y6Y0_BOTF4</name>
<evidence type="ECO:0000256" key="8">
    <source>
        <dbReference type="ARBA" id="ARBA00023136"/>
    </source>
</evidence>
<dbReference type="InterPro" id="IPR011527">
    <property type="entry name" value="ABC1_TM_dom"/>
</dbReference>
<dbReference type="PANTHER" id="PTHR43394:SF1">
    <property type="entry name" value="ATP-BINDING CASSETTE SUB-FAMILY B MEMBER 10, MITOCHONDRIAL"/>
    <property type="match status" value="1"/>
</dbReference>
<dbReference type="GO" id="GO:0015421">
    <property type="term" value="F:ABC-type oligopeptide transporter activity"/>
    <property type="evidence" value="ECO:0007669"/>
    <property type="project" value="TreeGrafter"/>
</dbReference>
<protein>
    <submittedName>
        <fullName evidence="12">Similar to ABC transporter</fullName>
    </submittedName>
</protein>
<keyword evidence="4 9" id="KW-0812">Transmembrane</keyword>
<comment type="similarity">
    <text evidence="2">Belongs to the ABC transporter superfamily. ABCB family. Multidrug resistance exporter (TC 3.A.1.201) subfamily.</text>
</comment>
<dbReference type="STRING" id="999810.G2Y6Y0"/>
<dbReference type="GO" id="GO:0016887">
    <property type="term" value="F:ATP hydrolysis activity"/>
    <property type="evidence" value="ECO:0007669"/>
    <property type="project" value="InterPro"/>
</dbReference>
<evidence type="ECO:0000256" key="5">
    <source>
        <dbReference type="ARBA" id="ARBA00022741"/>
    </source>
</evidence>
<feature type="transmembrane region" description="Helical" evidence="9">
    <location>
        <begin position="289"/>
        <end position="308"/>
    </location>
</feature>
<sequence>MYGRELQASSTTHTKLQLLHLTYLFSAPIAFLYVTFEGHDTALPRAQVTGRPRLAFSDASRRPVDILQLVGIAAAIGAGTARPLMPLIFGGLANKFNNFQDASALKKTVDSEVLYLLYLFIGQWFLTCAYGILLSISAMNRSRRLRASYLKSAIHQDTGLVSQGKVADNFATSINSIEDALAEKLGVVMQAGSTVIVSLIIAFVHSWQLTLVLFSTIVLLFISNFGTAALDTRLEQKIQQIEESAANLAEEVFNGIRMVMACVAESKLVDDYTAILEAARVKRMQKSPILAVQFSMSYFALLSSYALAFWYGTILLNQGKISSGGTIVIVILSINQGTNGMRKILPIYGILSKARAASINLNKVINSTPTIDSLNSGDVTLENINGEIVLHDVSYFYPSRPSVNVLDGLNIRFEAGKMTALVGTSGSGKSTIVGLIERWYEPTRGTVSIDGFAINELNVKSLRSKIGLVQQEVTLFNDSIFYNVACGLYGTSLENCSDKDKRDLVVKSCMDVGAHAFIESLPNGYDTKVGDKGNLLSGGQKQRISIARAIISSPSILIFDEATSGLDIESERIVEAAIKKVSMGMTSIIITHKLSLVQKADQIVLLKNGTVLESGTHQSLLAMNGRYAQLDEAQRLDETIQYTDQPLEKSEIQEANKNDTTKLQIDEVAQPTKTVDGISTPTTLDPRSSLFRSLWLSLLDHRVLLRLLVAVIPTCVVAGGVYPAQAILFGHSVSRLGKFDSNIQKTENFWSLMWFVVAIGVIIAFFLMGTISSIMGTTTKFYYQTEYFKSMIRQEAFFFDKEQNSKGALVASLSLHTNHIQILFTVLGSLLVALVNLTSCSILALVVSWRLALVGLFGSVPVILLAGYLRVRSISAKSKTLSGPLLSSAQYASEVIGAVRTVAALTMEDEVCFQLDKRMRESLPVFYKNILITMPLFAFSESGAFLGMALIFWYGGNLLANGKLETVELWIVFLAILSGGEGAAEFFASSNSISQAGHSINNILGLRSRATSTGATLDGCASQPKDYDDEKGRNTPVSIEFQGVEFSYPNSSQHLILKEIDFVVEPGQNLAIVGPSGSGKSTIIALLEKFYTINNGSILINSSSLKEIDTEYHRSQTGLVSQNTTLFEGTLRDNILLGVHDLSSVDERLENAAKDANIHDFIISLPEGYNTQCGEKGFGFSGGQRQRIALARALVRQPRILLLDEATSALDSLSEKEVLDALNRISGQTTTITVAHRLATIRNADCILVLVKGKIVERGTHLELMELRGTYWTMNQAQALDKDL</sequence>
<dbReference type="eggNOG" id="KOG0055">
    <property type="taxonomic scope" value="Eukaryota"/>
</dbReference>
<feature type="domain" description="ABC transmembrane type-1" evidence="11">
    <location>
        <begin position="69"/>
        <end position="353"/>
    </location>
</feature>
<dbReference type="CDD" id="cd18578">
    <property type="entry name" value="ABC_6TM_Pgp_ABCB1_D2_like"/>
    <property type="match status" value="1"/>
</dbReference>
<feature type="transmembrane region" description="Helical" evidence="9">
    <location>
        <begin position="185"/>
        <end position="205"/>
    </location>
</feature>
<dbReference type="Pfam" id="PF00005">
    <property type="entry name" value="ABC_tran"/>
    <property type="match status" value="2"/>
</dbReference>
<comment type="subcellular location">
    <subcellularLocation>
        <location evidence="1">Membrane</location>
        <topology evidence="1">Multi-pass membrane protein</topology>
    </subcellularLocation>
</comment>
<dbReference type="EMBL" id="FQ790293">
    <property type="protein sequence ID" value="CCD48382.1"/>
    <property type="molecule type" value="Genomic_DNA"/>
</dbReference>
<evidence type="ECO:0000256" key="2">
    <source>
        <dbReference type="ARBA" id="ARBA00007577"/>
    </source>
</evidence>
<dbReference type="InterPro" id="IPR003593">
    <property type="entry name" value="AAA+_ATPase"/>
</dbReference>
<feature type="transmembrane region" description="Helical" evidence="9">
    <location>
        <begin position="749"/>
        <end position="771"/>
    </location>
</feature>
<dbReference type="InterPro" id="IPR003439">
    <property type="entry name" value="ABC_transporter-like_ATP-bd"/>
</dbReference>
<evidence type="ECO:0000313" key="13">
    <source>
        <dbReference type="Proteomes" id="UP000008177"/>
    </source>
</evidence>
<feature type="transmembrane region" description="Helical" evidence="9">
    <location>
        <begin position="822"/>
        <end position="845"/>
    </location>
</feature>
<dbReference type="PROSITE" id="PS50893">
    <property type="entry name" value="ABC_TRANSPORTER_2"/>
    <property type="match status" value="2"/>
</dbReference>
<dbReference type="GO" id="GO:0005743">
    <property type="term" value="C:mitochondrial inner membrane"/>
    <property type="evidence" value="ECO:0007669"/>
    <property type="project" value="TreeGrafter"/>
</dbReference>
<evidence type="ECO:0000313" key="12">
    <source>
        <dbReference type="EMBL" id="CCD48382.1"/>
    </source>
</evidence>
<dbReference type="SUPFAM" id="SSF52540">
    <property type="entry name" value="P-loop containing nucleoside triphosphate hydrolases"/>
    <property type="match status" value="2"/>
</dbReference>
<dbReference type="SUPFAM" id="SSF90123">
    <property type="entry name" value="ABC transporter transmembrane region"/>
    <property type="match status" value="2"/>
</dbReference>
<dbReference type="InParanoid" id="G2Y6Y0"/>
<feature type="transmembrane region" description="Helical" evidence="9">
    <location>
        <begin position="851"/>
        <end position="869"/>
    </location>
</feature>
<evidence type="ECO:0000259" key="11">
    <source>
        <dbReference type="PROSITE" id="PS50929"/>
    </source>
</evidence>
<feature type="transmembrane region" description="Helical" evidence="9">
    <location>
        <begin position="926"/>
        <end position="955"/>
    </location>
</feature>
<feature type="domain" description="ABC transporter" evidence="10">
    <location>
        <begin position="388"/>
        <end position="633"/>
    </location>
</feature>
<dbReference type="InterPro" id="IPR027417">
    <property type="entry name" value="P-loop_NTPase"/>
</dbReference>
<keyword evidence="3" id="KW-0813">Transport</keyword>
<reference evidence="13" key="1">
    <citation type="journal article" date="2011" name="PLoS Genet.">
        <title>Genomic analysis of the necrotrophic fungal pathogens Sclerotinia sclerotiorum and Botrytis cinerea.</title>
        <authorList>
            <person name="Amselem J."/>
            <person name="Cuomo C.A."/>
            <person name="van Kan J.A."/>
            <person name="Viaud M."/>
            <person name="Benito E.P."/>
            <person name="Couloux A."/>
            <person name="Coutinho P.M."/>
            <person name="de Vries R.P."/>
            <person name="Dyer P.S."/>
            <person name="Fillinger S."/>
            <person name="Fournier E."/>
            <person name="Gout L."/>
            <person name="Hahn M."/>
            <person name="Kohn L."/>
            <person name="Lapalu N."/>
            <person name="Plummer K.M."/>
            <person name="Pradier J.M."/>
            <person name="Quevillon E."/>
            <person name="Sharon A."/>
            <person name="Simon A."/>
            <person name="ten Have A."/>
            <person name="Tudzynski B."/>
            <person name="Tudzynski P."/>
            <person name="Wincker P."/>
            <person name="Andrew M."/>
            <person name="Anthouard V."/>
            <person name="Beever R.E."/>
            <person name="Beffa R."/>
            <person name="Benoit I."/>
            <person name="Bouzid O."/>
            <person name="Brault B."/>
            <person name="Chen Z."/>
            <person name="Choquer M."/>
            <person name="Collemare J."/>
            <person name="Cotton P."/>
            <person name="Danchin E.G."/>
            <person name="Da Silva C."/>
            <person name="Gautier A."/>
            <person name="Giraud C."/>
            <person name="Giraud T."/>
            <person name="Gonzalez C."/>
            <person name="Grossetete S."/>
            <person name="Guldener U."/>
            <person name="Henrissat B."/>
            <person name="Howlett B.J."/>
            <person name="Kodira C."/>
            <person name="Kretschmer M."/>
            <person name="Lappartient A."/>
            <person name="Leroch M."/>
            <person name="Levis C."/>
            <person name="Mauceli E."/>
            <person name="Neuveglise C."/>
            <person name="Oeser B."/>
            <person name="Pearson M."/>
            <person name="Poulain J."/>
            <person name="Poussereau N."/>
            <person name="Quesneville H."/>
            <person name="Rascle C."/>
            <person name="Schumacher J."/>
            <person name="Segurens B."/>
            <person name="Sexton A."/>
            <person name="Silva E."/>
            <person name="Sirven C."/>
            <person name="Soanes D.M."/>
            <person name="Talbot N.J."/>
            <person name="Templeton M."/>
            <person name="Yandava C."/>
            <person name="Yarden O."/>
            <person name="Zeng Q."/>
            <person name="Rollins J.A."/>
            <person name="Lebrun M.H."/>
            <person name="Dickman M."/>
        </authorList>
    </citation>
    <scope>NUCLEOTIDE SEQUENCE [LARGE SCALE GENOMIC DNA]</scope>
    <source>
        <strain evidence="13">T4</strain>
    </source>
</reference>
<evidence type="ECO:0000256" key="6">
    <source>
        <dbReference type="ARBA" id="ARBA00022840"/>
    </source>
</evidence>
<feature type="transmembrane region" description="Helical" evidence="9">
    <location>
        <begin position="69"/>
        <end position="93"/>
    </location>
</feature>
<feature type="transmembrane region" description="Helical" evidence="9">
    <location>
        <begin position="703"/>
        <end position="729"/>
    </location>
</feature>
<evidence type="ECO:0000256" key="3">
    <source>
        <dbReference type="ARBA" id="ARBA00022448"/>
    </source>
</evidence>
<evidence type="ECO:0000256" key="4">
    <source>
        <dbReference type="ARBA" id="ARBA00022692"/>
    </source>
</evidence>
<dbReference type="FunFam" id="3.40.50.300:FF:000913">
    <property type="entry name" value="ABC multidrug transporter SitT"/>
    <property type="match status" value="1"/>
</dbReference>
<feature type="domain" description="ABC transmembrane type-1" evidence="11">
    <location>
        <begin position="709"/>
        <end position="995"/>
    </location>
</feature>
<dbReference type="Pfam" id="PF00664">
    <property type="entry name" value="ABC_membrane"/>
    <property type="match status" value="2"/>
</dbReference>
<dbReference type="FunFam" id="3.40.50.300:FF:000967">
    <property type="entry name" value="ABC multidrug transporter mdr4"/>
    <property type="match status" value="1"/>
</dbReference>
<dbReference type="HOGENOM" id="CLU_000604_17_2_1"/>
<feature type="transmembrane region" description="Helical" evidence="9">
    <location>
        <begin position="113"/>
        <end position="136"/>
    </location>
</feature>
<dbReference type="CDD" id="cd18577">
    <property type="entry name" value="ABC_6TM_Pgp_ABCB1_D1_like"/>
    <property type="match status" value="1"/>
</dbReference>
<dbReference type="Gene3D" id="1.20.1560.10">
    <property type="entry name" value="ABC transporter type 1, transmembrane domain"/>
    <property type="match status" value="1"/>
</dbReference>
<dbReference type="OrthoDB" id="6500128at2759"/>
<evidence type="ECO:0000256" key="9">
    <source>
        <dbReference type="SAM" id="Phobius"/>
    </source>
</evidence>
<organism evidence="12 13">
    <name type="scientific">Botryotinia fuckeliana (strain T4)</name>
    <name type="common">Noble rot fungus</name>
    <name type="synonym">Botrytis cinerea</name>
    <dbReference type="NCBI Taxonomy" id="999810"/>
    <lineage>
        <taxon>Eukaryota</taxon>
        <taxon>Fungi</taxon>
        <taxon>Dikarya</taxon>
        <taxon>Ascomycota</taxon>
        <taxon>Pezizomycotina</taxon>
        <taxon>Leotiomycetes</taxon>
        <taxon>Helotiales</taxon>
        <taxon>Sclerotiniaceae</taxon>
        <taxon>Botrytis</taxon>
    </lineage>
</organism>
<keyword evidence="8 9" id="KW-0472">Membrane</keyword>
<dbReference type="SMART" id="SM00382">
    <property type="entry name" value="AAA"/>
    <property type="match status" value="2"/>
</dbReference>
<proteinExistence type="inferred from homology"/>
<dbReference type="Proteomes" id="UP000008177">
    <property type="component" value="Unplaced contigs"/>
</dbReference>
<dbReference type="InterPro" id="IPR017871">
    <property type="entry name" value="ABC_transporter-like_CS"/>
</dbReference>
<dbReference type="PROSITE" id="PS00211">
    <property type="entry name" value="ABC_TRANSPORTER_1"/>
    <property type="match status" value="2"/>
</dbReference>
<feature type="transmembrane region" description="Helical" evidence="9">
    <location>
        <begin position="314"/>
        <end position="334"/>
    </location>
</feature>
<dbReference type="PANTHER" id="PTHR43394">
    <property type="entry name" value="ATP-DEPENDENT PERMEASE MDL1, MITOCHONDRIAL"/>
    <property type="match status" value="1"/>
</dbReference>
<dbReference type="PROSITE" id="PS50929">
    <property type="entry name" value="ABC_TM1F"/>
    <property type="match status" value="2"/>
</dbReference>
<accession>G2Y6Y0</accession>
<keyword evidence="6" id="KW-0067">ATP-binding</keyword>